<evidence type="ECO:0000256" key="2">
    <source>
        <dbReference type="ARBA" id="ARBA00022692"/>
    </source>
</evidence>
<feature type="compositionally biased region" description="Basic and acidic residues" evidence="7">
    <location>
        <begin position="714"/>
        <end position="728"/>
    </location>
</feature>
<feature type="compositionally biased region" description="Low complexity" evidence="7">
    <location>
        <begin position="504"/>
        <end position="532"/>
    </location>
</feature>
<feature type="compositionally biased region" description="Basic and acidic residues" evidence="7">
    <location>
        <begin position="409"/>
        <end position="419"/>
    </location>
</feature>
<dbReference type="GO" id="GO:0015421">
    <property type="term" value="F:ABC-type oligopeptide transporter activity"/>
    <property type="evidence" value="ECO:0007669"/>
    <property type="project" value="TreeGrafter"/>
</dbReference>
<dbReference type="InterPro" id="IPR036640">
    <property type="entry name" value="ABC1_TM_sf"/>
</dbReference>
<gene>
    <name evidence="11" type="ORF">GCM10010515_07700</name>
</gene>
<dbReference type="Pfam" id="PF00664">
    <property type="entry name" value="ABC_membrane"/>
    <property type="match status" value="1"/>
</dbReference>
<evidence type="ECO:0000313" key="11">
    <source>
        <dbReference type="EMBL" id="GGX43312.1"/>
    </source>
</evidence>
<dbReference type="GO" id="GO:0016887">
    <property type="term" value="F:ATP hydrolysis activity"/>
    <property type="evidence" value="ECO:0007669"/>
    <property type="project" value="InterPro"/>
</dbReference>
<dbReference type="PROSITE" id="PS50893">
    <property type="entry name" value="ABC_TRANSPORTER_2"/>
    <property type="match status" value="1"/>
</dbReference>
<evidence type="ECO:0000259" key="9">
    <source>
        <dbReference type="PROSITE" id="PS50893"/>
    </source>
</evidence>
<dbReference type="SUPFAM" id="SSF52540">
    <property type="entry name" value="P-loop containing nucleoside triphosphate hydrolases"/>
    <property type="match status" value="1"/>
</dbReference>
<feature type="region of interest" description="Disordered" evidence="7">
    <location>
        <begin position="1"/>
        <end position="43"/>
    </location>
</feature>
<evidence type="ECO:0000313" key="12">
    <source>
        <dbReference type="Proteomes" id="UP000645555"/>
    </source>
</evidence>
<feature type="domain" description="ABC transmembrane type-1" evidence="10">
    <location>
        <begin position="65"/>
        <end position="347"/>
    </location>
</feature>
<feature type="region of interest" description="Disordered" evidence="7">
    <location>
        <begin position="504"/>
        <end position="539"/>
    </location>
</feature>
<keyword evidence="2 8" id="KW-0812">Transmembrane</keyword>
<dbReference type="InterPro" id="IPR039421">
    <property type="entry name" value="Type_1_exporter"/>
</dbReference>
<feature type="region of interest" description="Disordered" evidence="7">
    <location>
        <begin position="708"/>
        <end position="728"/>
    </location>
</feature>
<dbReference type="Gene3D" id="3.40.50.300">
    <property type="entry name" value="P-loop containing nucleotide triphosphate hydrolases"/>
    <property type="match status" value="1"/>
</dbReference>
<dbReference type="CDD" id="cd07346">
    <property type="entry name" value="ABC_6TM_exporters"/>
    <property type="match status" value="1"/>
</dbReference>
<accession>A0A918K366</accession>
<evidence type="ECO:0000256" key="6">
    <source>
        <dbReference type="ARBA" id="ARBA00023136"/>
    </source>
</evidence>
<dbReference type="PANTHER" id="PTHR43394:SF7">
    <property type="entry name" value="ABC TRANSPORTER B FAMILY MEMBER 28"/>
    <property type="match status" value="1"/>
</dbReference>
<comment type="caution">
    <text evidence="11">The sequence shown here is derived from an EMBL/GenBank/DDBJ whole genome shotgun (WGS) entry which is preliminary data.</text>
</comment>
<evidence type="ECO:0000256" key="1">
    <source>
        <dbReference type="ARBA" id="ARBA00004651"/>
    </source>
</evidence>
<evidence type="ECO:0000256" key="7">
    <source>
        <dbReference type="SAM" id="MobiDB-lite"/>
    </source>
</evidence>
<dbReference type="RefSeq" id="WP_190033855.1">
    <property type="nucleotide sequence ID" value="NZ_BMWD01000002.1"/>
</dbReference>
<dbReference type="PROSITE" id="PS50929">
    <property type="entry name" value="ABC_TM1F"/>
    <property type="match status" value="1"/>
</dbReference>
<evidence type="ECO:0000256" key="3">
    <source>
        <dbReference type="ARBA" id="ARBA00022741"/>
    </source>
</evidence>
<feature type="compositionally biased region" description="Basic and acidic residues" evidence="7">
    <location>
        <begin position="366"/>
        <end position="383"/>
    </location>
</feature>
<dbReference type="SUPFAM" id="SSF90123">
    <property type="entry name" value="ABC transporter transmembrane region"/>
    <property type="match status" value="1"/>
</dbReference>
<dbReference type="AlphaFoldDB" id="A0A918K366"/>
<feature type="transmembrane region" description="Helical" evidence="8">
    <location>
        <begin position="63"/>
        <end position="85"/>
    </location>
</feature>
<dbReference type="EMBL" id="BMWD01000002">
    <property type="protein sequence ID" value="GGX43312.1"/>
    <property type="molecule type" value="Genomic_DNA"/>
</dbReference>
<evidence type="ECO:0000256" key="8">
    <source>
        <dbReference type="SAM" id="Phobius"/>
    </source>
</evidence>
<dbReference type="Pfam" id="PF00005">
    <property type="entry name" value="ABC_tran"/>
    <property type="match status" value="1"/>
</dbReference>
<evidence type="ECO:0000256" key="5">
    <source>
        <dbReference type="ARBA" id="ARBA00022989"/>
    </source>
</evidence>
<dbReference type="GO" id="GO:0005524">
    <property type="term" value="F:ATP binding"/>
    <property type="evidence" value="ECO:0007669"/>
    <property type="project" value="UniProtKB-KW"/>
</dbReference>
<dbReference type="InterPro" id="IPR003439">
    <property type="entry name" value="ABC_transporter-like_ATP-bd"/>
</dbReference>
<keyword evidence="12" id="KW-1185">Reference proteome</keyword>
<dbReference type="InterPro" id="IPR027417">
    <property type="entry name" value="P-loop_NTPase"/>
</dbReference>
<name>A0A918K366_9ACTN</name>
<evidence type="ECO:0000259" key="10">
    <source>
        <dbReference type="PROSITE" id="PS50929"/>
    </source>
</evidence>
<keyword evidence="4" id="KW-0067">ATP-binding</keyword>
<protein>
    <submittedName>
        <fullName evidence="11">Uncharacterized protein</fullName>
    </submittedName>
</protein>
<dbReference type="GO" id="GO:0005886">
    <property type="term" value="C:plasma membrane"/>
    <property type="evidence" value="ECO:0007669"/>
    <property type="project" value="UniProtKB-SubCell"/>
</dbReference>
<reference evidence="11" key="2">
    <citation type="submission" date="2020-09" db="EMBL/GenBank/DDBJ databases">
        <authorList>
            <person name="Sun Q."/>
            <person name="Ohkuma M."/>
        </authorList>
    </citation>
    <scope>NUCLEOTIDE SEQUENCE</scope>
    <source>
        <strain evidence="11">JCM 4956</strain>
    </source>
</reference>
<dbReference type="InterPro" id="IPR003593">
    <property type="entry name" value="AAA+_ATPase"/>
</dbReference>
<sequence>MTEQIDRASGKQQDGPPPSTTEATEATEATGADSARGRELLPTATAARTRAAVRALTRPHRGLAAGGFALMVAATAVGLLVQPLLGRMVDLVADRRPTGDLTLPFVLLVAVALVQGATTALGLSLVSRLGETVLAQLRERFVSKALRLPLEQVEKAGAGDLTARVTRDVSVVGEAVRNALPELARSLLAIALTMLAMAALDWRFFLAALIAVPVQATTARWYVRHAVPLYAQQRIATGAQQQQLLDTIAGARSVRAFRLEREHTERVTRRSSAAVELTMRGVRLVLDFYNRLHVAEYAGLAAVLVTGFLLVRGGSVSIGTATAAALYFHSLFAPVNSALVLLDDAQSATAALARLVGVADQPVDGPEDRPVDRHSDRPGDRPGGRLAGLAPDGASEAADGSPQQQASERASEQSPERAPNRVPRQSTSVGRDANAPRPPRAGTAGTVSVTGVHHAYEPGRPVLVDVDLTLRAGERVALVGPSGAGKTTLAKLIAGVHRPTSGSVVVTGGTGVPDGTSTDTTDATDTGPVHGSRSGHGNGHGPTVALVTQETHVFAGPLAQDLRLARDSATDDDLRTALTAVDALEWVEALPEALDTVVGEGGHRLTSAQVQQLALARLVLADPPVAVLDEATAEAGSTGARLLEQAADRAVDGRTALVVAHRLTQAATADRIVVMDGGRIVESGTHEELCAAAGPYASLWQAWSGTRTAAHQTPTHDHRPDTTTLKDV</sequence>
<comment type="subcellular location">
    <subcellularLocation>
        <location evidence="1">Cell membrane</location>
        <topology evidence="1">Multi-pass membrane protein</topology>
    </subcellularLocation>
</comment>
<dbReference type="InterPro" id="IPR011527">
    <property type="entry name" value="ABC1_TM_dom"/>
</dbReference>
<keyword evidence="6 8" id="KW-0472">Membrane</keyword>
<feature type="compositionally biased region" description="Low complexity" evidence="7">
    <location>
        <begin position="20"/>
        <end position="30"/>
    </location>
</feature>
<feature type="region of interest" description="Disordered" evidence="7">
    <location>
        <begin position="360"/>
        <end position="446"/>
    </location>
</feature>
<dbReference type="Gene3D" id="1.20.1560.10">
    <property type="entry name" value="ABC transporter type 1, transmembrane domain"/>
    <property type="match status" value="1"/>
</dbReference>
<feature type="domain" description="ABC transporter" evidence="9">
    <location>
        <begin position="447"/>
        <end position="702"/>
    </location>
</feature>
<keyword evidence="5 8" id="KW-1133">Transmembrane helix</keyword>
<dbReference type="Proteomes" id="UP000645555">
    <property type="component" value="Unassembled WGS sequence"/>
</dbReference>
<proteinExistence type="predicted"/>
<reference evidence="11" key="1">
    <citation type="journal article" date="2014" name="Int. J. Syst. Evol. Microbiol.">
        <title>Complete genome sequence of Corynebacterium casei LMG S-19264T (=DSM 44701T), isolated from a smear-ripened cheese.</title>
        <authorList>
            <consortium name="US DOE Joint Genome Institute (JGI-PGF)"/>
            <person name="Walter F."/>
            <person name="Albersmeier A."/>
            <person name="Kalinowski J."/>
            <person name="Ruckert C."/>
        </authorList>
    </citation>
    <scope>NUCLEOTIDE SEQUENCE</scope>
    <source>
        <strain evidence="11">JCM 4956</strain>
    </source>
</reference>
<keyword evidence="3" id="KW-0547">Nucleotide-binding</keyword>
<evidence type="ECO:0000256" key="4">
    <source>
        <dbReference type="ARBA" id="ARBA00022840"/>
    </source>
</evidence>
<organism evidence="11 12">
    <name type="scientific">Streptomyces fructofermentans</name>
    <dbReference type="NCBI Taxonomy" id="152141"/>
    <lineage>
        <taxon>Bacteria</taxon>
        <taxon>Bacillati</taxon>
        <taxon>Actinomycetota</taxon>
        <taxon>Actinomycetes</taxon>
        <taxon>Kitasatosporales</taxon>
        <taxon>Streptomycetaceae</taxon>
        <taxon>Streptomyces</taxon>
    </lineage>
</organism>
<dbReference type="SMART" id="SM00382">
    <property type="entry name" value="AAA"/>
    <property type="match status" value="1"/>
</dbReference>
<feature type="transmembrane region" description="Helical" evidence="8">
    <location>
        <begin position="105"/>
        <end position="126"/>
    </location>
</feature>
<dbReference type="PANTHER" id="PTHR43394">
    <property type="entry name" value="ATP-DEPENDENT PERMEASE MDL1, MITOCHONDRIAL"/>
    <property type="match status" value="1"/>
</dbReference>
<feature type="transmembrane region" description="Helical" evidence="8">
    <location>
        <begin position="187"/>
        <end position="212"/>
    </location>
</feature>